<comment type="caution">
    <text evidence="1">The sequence shown here is derived from an EMBL/GenBank/DDBJ whole genome shotgun (WGS) entry which is preliminary data.</text>
</comment>
<proteinExistence type="predicted"/>
<organism evidence="1 2">
    <name type="scientific">Gossypium arboreum</name>
    <name type="common">Tree cotton</name>
    <name type="synonym">Gossypium nanking</name>
    <dbReference type="NCBI Taxonomy" id="29729"/>
    <lineage>
        <taxon>Eukaryota</taxon>
        <taxon>Viridiplantae</taxon>
        <taxon>Streptophyta</taxon>
        <taxon>Embryophyta</taxon>
        <taxon>Tracheophyta</taxon>
        <taxon>Spermatophyta</taxon>
        <taxon>Magnoliopsida</taxon>
        <taxon>eudicotyledons</taxon>
        <taxon>Gunneridae</taxon>
        <taxon>Pentapetalae</taxon>
        <taxon>rosids</taxon>
        <taxon>malvids</taxon>
        <taxon>Malvales</taxon>
        <taxon>Malvaceae</taxon>
        <taxon>Malvoideae</taxon>
        <taxon>Gossypium</taxon>
    </lineage>
</organism>
<dbReference type="EMBL" id="JARKNE010000012">
    <property type="protein sequence ID" value="KAK5777461.1"/>
    <property type="molecule type" value="Genomic_DNA"/>
</dbReference>
<dbReference type="PANTHER" id="PTHR31286">
    <property type="entry name" value="GLYCINE-RICH CELL WALL STRUCTURAL PROTEIN 1.8-LIKE"/>
    <property type="match status" value="1"/>
</dbReference>
<dbReference type="Proteomes" id="UP001358586">
    <property type="component" value="Chromosome 12"/>
</dbReference>
<name>A0ABR0MUA4_GOSAR</name>
<reference evidence="1 2" key="1">
    <citation type="submission" date="2023-03" db="EMBL/GenBank/DDBJ databases">
        <title>WGS of Gossypium arboreum.</title>
        <authorList>
            <person name="Yu D."/>
        </authorList>
    </citation>
    <scope>NUCLEOTIDE SEQUENCE [LARGE SCALE GENOMIC DNA]</scope>
    <source>
        <tissue evidence="1">Leaf</tissue>
    </source>
</reference>
<dbReference type="PANTHER" id="PTHR31286:SF178">
    <property type="entry name" value="DUF4283 DOMAIN-CONTAINING PROTEIN"/>
    <property type="match status" value="1"/>
</dbReference>
<accession>A0ABR0MUA4</accession>
<evidence type="ECO:0000313" key="2">
    <source>
        <dbReference type="Proteomes" id="UP001358586"/>
    </source>
</evidence>
<evidence type="ECO:0000313" key="1">
    <source>
        <dbReference type="EMBL" id="KAK5777461.1"/>
    </source>
</evidence>
<protein>
    <recommendedName>
        <fullName evidence="3">DUF4283 domain-containing protein</fullName>
    </recommendedName>
</protein>
<gene>
    <name evidence="1" type="ORF">PVK06_045428</name>
</gene>
<keyword evidence="2" id="KW-1185">Reference proteome</keyword>
<evidence type="ECO:0008006" key="3">
    <source>
        <dbReference type="Google" id="ProtNLM"/>
    </source>
</evidence>
<sequence>MEEYEYNLSPFWVRISNIPMEYMDRKMALEVGNAIGKVLAIHWRDRDGRWTYYMRIRIIIDTKKLLRRVVYYMVQEGELVCVIQYERLPRVLSFSHRMNNKSILPG</sequence>
<dbReference type="InterPro" id="IPR040256">
    <property type="entry name" value="At4g02000-like"/>
</dbReference>